<feature type="binding site" evidence="7">
    <location>
        <position position="134"/>
    </location>
    <ligand>
        <name>(2S)-2-hydroxy-3-oxobutyl phosphate</name>
        <dbReference type="ChEBI" id="CHEBI:58830"/>
    </ligand>
</feature>
<sequence length="155" mass="16839">MQRKHYTKRQAAGDASLLTIGVVVSQFNSDITGTMLEGALATLRAWKVKDRNIHICRVPGSFEIPLGCAKLLRARGKKPDVLIALGCVLRGETKHDEYISLAVSHALQRLMLDYHVPIGFGVITPNNLAQAKARSRGKANKGIEAAIAALRMALL</sequence>
<dbReference type="GO" id="GO:0009231">
    <property type="term" value="P:riboflavin biosynthetic process"/>
    <property type="evidence" value="ECO:0007669"/>
    <property type="project" value="UniProtKB-UniRule"/>
</dbReference>
<evidence type="ECO:0000256" key="7">
    <source>
        <dbReference type="HAMAP-Rule" id="MF_00178"/>
    </source>
</evidence>
<evidence type="ECO:0000313" key="8">
    <source>
        <dbReference type="EMBL" id="OGG73164.1"/>
    </source>
</evidence>
<evidence type="ECO:0000256" key="1">
    <source>
        <dbReference type="ARBA" id="ARBA00004917"/>
    </source>
</evidence>
<dbReference type="EC" id="2.5.1.78" evidence="3 7"/>
<dbReference type="CDD" id="cd09209">
    <property type="entry name" value="Lumazine_synthase-I"/>
    <property type="match status" value="1"/>
</dbReference>
<dbReference type="InterPro" id="IPR034964">
    <property type="entry name" value="LS"/>
</dbReference>
<evidence type="ECO:0000256" key="5">
    <source>
        <dbReference type="ARBA" id="ARBA00022679"/>
    </source>
</evidence>
<feature type="binding site" evidence="7">
    <location>
        <begin position="87"/>
        <end position="89"/>
    </location>
    <ligand>
        <name>5-amino-6-(D-ribitylamino)uracil</name>
        <dbReference type="ChEBI" id="CHEBI:15934"/>
    </ligand>
</feature>
<proteinExistence type="inferred from homology"/>
<dbReference type="GO" id="GO:0009349">
    <property type="term" value="C:riboflavin synthase complex"/>
    <property type="evidence" value="ECO:0007669"/>
    <property type="project" value="UniProtKB-UniRule"/>
</dbReference>
<comment type="pathway">
    <text evidence="1 7">Cofactor biosynthesis; riboflavin biosynthesis; riboflavin from 2-hydroxy-3-oxobutyl phosphate and 5-amino-6-(D-ribitylamino)uracil: step 1/2.</text>
</comment>
<dbReference type="InterPro" id="IPR002180">
    <property type="entry name" value="LS/RS"/>
</dbReference>
<keyword evidence="5 7" id="KW-0808">Transferase</keyword>
<feature type="binding site" evidence="7">
    <location>
        <begin position="92"/>
        <end position="93"/>
    </location>
    <ligand>
        <name>(2S)-2-hydroxy-3-oxobutyl phosphate</name>
        <dbReference type="ChEBI" id="CHEBI:58830"/>
    </ligand>
</feature>
<evidence type="ECO:0000256" key="2">
    <source>
        <dbReference type="ARBA" id="ARBA00007424"/>
    </source>
</evidence>
<name>A0A1F6EHP6_9BACT</name>
<evidence type="ECO:0000256" key="3">
    <source>
        <dbReference type="ARBA" id="ARBA00012664"/>
    </source>
</evidence>
<comment type="function">
    <text evidence="7">Catalyzes the formation of 6,7-dimethyl-8-ribityllumazine by condensation of 5-amino-6-(D-ribitylamino)uracil with 3,4-dihydroxy-2-butanone 4-phosphate. This is the penultimate step in the biosynthesis of riboflavin.</text>
</comment>
<comment type="catalytic activity">
    <reaction evidence="6 7">
        <text>(2S)-2-hydroxy-3-oxobutyl phosphate + 5-amino-6-(D-ribitylamino)uracil = 6,7-dimethyl-8-(1-D-ribityl)lumazine + phosphate + 2 H2O + H(+)</text>
        <dbReference type="Rhea" id="RHEA:26152"/>
        <dbReference type="ChEBI" id="CHEBI:15377"/>
        <dbReference type="ChEBI" id="CHEBI:15378"/>
        <dbReference type="ChEBI" id="CHEBI:15934"/>
        <dbReference type="ChEBI" id="CHEBI:43474"/>
        <dbReference type="ChEBI" id="CHEBI:58201"/>
        <dbReference type="ChEBI" id="CHEBI:58830"/>
        <dbReference type="EC" id="2.5.1.78"/>
    </reaction>
</comment>
<evidence type="ECO:0000256" key="6">
    <source>
        <dbReference type="ARBA" id="ARBA00048785"/>
    </source>
</evidence>
<dbReference type="InterPro" id="IPR036467">
    <property type="entry name" value="LS/RS_sf"/>
</dbReference>
<protein>
    <recommendedName>
        <fullName evidence="3 7">6,7-dimethyl-8-ribityllumazine synthase</fullName>
        <shortName evidence="7">DMRL synthase</shortName>
        <shortName evidence="7">LS</shortName>
        <shortName evidence="7">Lumazine synthase</shortName>
        <ecNumber evidence="3 7">2.5.1.78</ecNumber>
    </recommendedName>
</protein>
<dbReference type="EMBL" id="MFLY01000008">
    <property type="protein sequence ID" value="OGG73164.1"/>
    <property type="molecule type" value="Genomic_DNA"/>
</dbReference>
<keyword evidence="4 7" id="KW-0686">Riboflavin biosynthesis</keyword>
<dbReference type="Gene3D" id="3.40.50.960">
    <property type="entry name" value="Lumazine/riboflavin synthase"/>
    <property type="match status" value="1"/>
</dbReference>
<dbReference type="SUPFAM" id="SSF52121">
    <property type="entry name" value="Lumazine synthase"/>
    <property type="match status" value="1"/>
</dbReference>
<dbReference type="NCBIfam" id="TIGR00114">
    <property type="entry name" value="lumazine-synth"/>
    <property type="match status" value="1"/>
</dbReference>
<dbReference type="GO" id="GO:0000906">
    <property type="term" value="F:6,7-dimethyl-8-ribityllumazine synthase activity"/>
    <property type="evidence" value="ECO:0007669"/>
    <property type="project" value="UniProtKB-UniRule"/>
</dbReference>
<evidence type="ECO:0000313" key="9">
    <source>
        <dbReference type="Proteomes" id="UP000177306"/>
    </source>
</evidence>
<feature type="binding site" evidence="7">
    <location>
        <position position="120"/>
    </location>
    <ligand>
        <name>5-amino-6-(D-ribitylamino)uracil</name>
        <dbReference type="ChEBI" id="CHEBI:15934"/>
    </ligand>
</feature>
<evidence type="ECO:0000256" key="4">
    <source>
        <dbReference type="ARBA" id="ARBA00022619"/>
    </source>
</evidence>
<dbReference type="PANTHER" id="PTHR21058:SF0">
    <property type="entry name" value="6,7-DIMETHYL-8-RIBITYLLUMAZINE SYNTHASE"/>
    <property type="match status" value="1"/>
</dbReference>
<organism evidence="8 9">
    <name type="scientific">Candidatus Kaiserbacteria bacterium RIFCSPLOWO2_01_FULL_53_17</name>
    <dbReference type="NCBI Taxonomy" id="1798511"/>
    <lineage>
        <taxon>Bacteria</taxon>
        <taxon>Candidatus Kaiseribacteriota</taxon>
    </lineage>
</organism>
<dbReference type="AlphaFoldDB" id="A0A1F6EHP6"/>
<gene>
    <name evidence="7" type="primary">ribH</name>
    <name evidence="8" type="ORF">A3A38_03500</name>
</gene>
<accession>A0A1F6EHP6</accession>
<feature type="binding site" evidence="7">
    <location>
        <begin position="61"/>
        <end position="63"/>
    </location>
    <ligand>
        <name>5-amino-6-(D-ribitylamino)uracil</name>
        <dbReference type="ChEBI" id="CHEBI:15934"/>
    </ligand>
</feature>
<comment type="caution">
    <text evidence="8">The sequence shown here is derived from an EMBL/GenBank/DDBJ whole genome shotgun (WGS) entry which is preliminary data.</text>
</comment>
<reference evidence="8 9" key="1">
    <citation type="journal article" date="2016" name="Nat. Commun.">
        <title>Thousands of microbial genomes shed light on interconnected biogeochemical processes in an aquifer system.</title>
        <authorList>
            <person name="Anantharaman K."/>
            <person name="Brown C.T."/>
            <person name="Hug L.A."/>
            <person name="Sharon I."/>
            <person name="Castelle C.J."/>
            <person name="Probst A.J."/>
            <person name="Thomas B.C."/>
            <person name="Singh A."/>
            <person name="Wilkins M.J."/>
            <person name="Karaoz U."/>
            <person name="Brodie E.L."/>
            <person name="Williams K.H."/>
            <person name="Hubbard S.S."/>
            <person name="Banfield J.F."/>
        </authorList>
    </citation>
    <scope>NUCLEOTIDE SEQUENCE [LARGE SCALE GENOMIC DNA]</scope>
</reference>
<dbReference type="HAMAP" id="MF_00178">
    <property type="entry name" value="Lumazine_synth"/>
    <property type="match status" value="1"/>
</dbReference>
<feature type="binding site" evidence="7">
    <location>
        <position position="27"/>
    </location>
    <ligand>
        <name>5-amino-6-(D-ribitylamino)uracil</name>
        <dbReference type="ChEBI" id="CHEBI:15934"/>
    </ligand>
</feature>
<dbReference type="Proteomes" id="UP000177306">
    <property type="component" value="Unassembled WGS sequence"/>
</dbReference>
<feature type="active site" description="Proton donor" evidence="7">
    <location>
        <position position="95"/>
    </location>
</feature>
<comment type="similarity">
    <text evidence="2 7">Belongs to the DMRL synthase family.</text>
</comment>
<dbReference type="PANTHER" id="PTHR21058">
    <property type="entry name" value="6,7-DIMETHYL-8-RIBITYLLUMAZINE SYNTHASE DMRL SYNTHASE LUMAZINE SYNTHASE"/>
    <property type="match status" value="1"/>
</dbReference>
<dbReference type="Pfam" id="PF00885">
    <property type="entry name" value="DMRL_synthase"/>
    <property type="match status" value="1"/>
</dbReference>
<dbReference type="UniPathway" id="UPA00275">
    <property type="reaction ID" value="UER00404"/>
</dbReference>